<evidence type="ECO:0000256" key="1">
    <source>
        <dbReference type="ARBA" id="ARBA00001946"/>
    </source>
</evidence>
<dbReference type="GO" id="GO:0051539">
    <property type="term" value="F:4 iron, 4 sulfur cluster binding"/>
    <property type="evidence" value="ECO:0007669"/>
    <property type="project" value="UniProtKB-UniRule"/>
</dbReference>
<evidence type="ECO:0000256" key="13">
    <source>
        <dbReference type="ARBA" id="ARBA00023004"/>
    </source>
</evidence>
<protein>
    <recommendedName>
        <fullName evidence="5 18">Exonuclease V, mitochondrial</fullName>
        <shortName evidence="18">Exo V</shortName>
        <ecNumber evidence="18">3.1.-.-</ecNumber>
    </recommendedName>
</protein>
<dbReference type="GO" id="GO:0005634">
    <property type="term" value="C:nucleus"/>
    <property type="evidence" value="ECO:0007669"/>
    <property type="project" value="TreeGrafter"/>
</dbReference>
<evidence type="ECO:0000256" key="6">
    <source>
        <dbReference type="ARBA" id="ARBA00022485"/>
    </source>
</evidence>
<comment type="cofactor">
    <cofactor evidence="18">
        <name>[4Fe-4S] cluster</name>
        <dbReference type="ChEBI" id="CHEBI:49883"/>
    </cofactor>
    <text evidence="18">Binds 1 [4Fe-4S] cluster.</text>
</comment>
<dbReference type="InterPro" id="IPR016610">
    <property type="entry name" value="Exo5"/>
</dbReference>
<organism evidence="19 20">
    <name type="scientific">Saccharomyces mikatae IFO 1815</name>
    <dbReference type="NCBI Taxonomy" id="226126"/>
    <lineage>
        <taxon>Eukaryota</taxon>
        <taxon>Fungi</taxon>
        <taxon>Dikarya</taxon>
        <taxon>Ascomycota</taxon>
        <taxon>Saccharomycotina</taxon>
        <taxon>Saccharomycetes</taxon>
        <taxon>Saccharomycetales</taxon>
        <taxon>Saccharomycetaceae</taxon>
        <taxon>Saccharomyces</taxon>
    </lineage>
</organism>
<keyword evidence="15 18" id="KW-0238">DNA-binding</keyword>
<evidence type="ECO:0000256" key="4">
    <source>
        <dbReference type="ARBA" id="ARBA00011245"/>
    </source>
</evidence>
<accession>A0AA35IWF8</accession>
<keyword evidence="11 18" id="KW-0460">Magnesium</keyword>
<dbReference type="GO" id="GO:0005739">
    <property type="term" value="C:mitochondrion"/>
    <property type="evidence" value="ECO:0007669"/>
    <property type="project" value="UniProtKB-SubCell"/>
</dbReference>
<name>A0AA35IWF8_SACMI</name>
<proteinExistence type="inferred from homology"/>
<dbReference type="PANTHER" id="PTHR14464">
    <property type="entry name" value="EXONUCLEASE V"/>
    <property type="match status" value="1"/>
</dbReference>
<keyword evidence="14 18" id="KW-0411">Iron-sulfur</keyword>
<evidence type="ECO:0000256" key="5">
    <source>
        <dbReference type="ARBA" id="ARBA00013561"/>
    </source>
</evidence>
<comment type="subcellular location">
    <subcellularLocation>
        <location evidence="2 18">Mitochondrion</location>
    </subcellularLocation>
</comment>
<keyword evidence="8 18" id="KW-0479">Metal-binding</keyword>
<evidence type="ECO:0000313" key="19">
    <source>
        <dbReference type="EMBL" id="CAI4037400.1"/>
    </source>
</evidence>
<evidence type="ECO:0000256" key="15">
    <source>
        <dbReference type="ARBA" id="ARBA00023125"/>
    </source>
</evidence>
<dbReference type="InterPro" id="IPR019190">
    <property type="entry name" value="EXOV"/>
</dbReference>
<evidence type="ECO:0000256" key="12">
    <source>
        <dbReference type="ARBA" id="ARBA00022946"/>
    </source>
</evidence>
<dbReference type="GO" id="GO:0046872">
    <property type="term" value="F:metal ion binding"/>
    <property type="evidence" value="ECO:0007669"/>
    <property type="project" value="UniProtKB-UniRule"/>
</dbReference>
<keyword evidence="10 18" id="KW-0269">Exonuclease</keyword>
<comment type="subunit">
    <text evidence="4 18">Monomer.</text>
</comment>
<evidence type="ECO:0000256" key="8">
    <source>
        <dbReference type="ARBA" id="ARBA00022723"/>
    </source>
</evidence>
<comment type="cofactor">
    <cofactor evidence="1 18">
        <name>Mg(2+)</name>
        <dbReference type="ChEBI" id="CHEBI:18420"/>
    </cofactor>
</comment>
<keyword evidence="7 18" id="KW-0540">Nuclease</keyword>
<comment type="similarity">
    <text evidence="3 18">Belongs to the EXO5 family.</text>
</comment>
<evidence type="ECO:0000256" key="10">
    <source>
        <dbReference type="ARBA" id="ARBA00022839"/>
    </source>
</evidence>
<keyword evidence="13 18" id="KW-0408">Iron</keyword>
<dbReference type="PIRSF" id="PIRSF013220">
    <property type="entry name" value="UCP013220"/>
    <property type="match status" value="1"/>
</dbReference>
<dbReference type="AlphaFoldDB" id="A0AA35IWF8"/>
<dbReference type="GO" id="GO:0003677">
    <property type="term" value="F:DNA binding"/>
    <property type="evidence" value="ECO:0007669"/>
    <property type="project" value="UniProtKB-UniRule"/>
</dbReference>
<gene>
    <name evidence="19" type="primary">SMKI02G2750</name>
    <name evidence="19" type="ORF">SMKI_02G2750</name>
</gene>
<evidence type="ECO:0000256" key="3">
    <source>
        <dbReference type="ARBA" id="ARBA00009797"/>
    </source>
</evidence>
<dbReference type="Proteomes" id="UP001161438">
    <property type="component" value="Chromosome 2"/>
</dbReference>
<dbReference type="EC" id="3.1.-.-" evidence="18"/>
<dbReference type="GeneID" id="80916613"/>
<evidence type="ECO:0000256" key="18">
    <source>
        <dbReference type="PIRNR" id="PIRNR013220"/>
    </source>
</evidence>
<sequence length="587" mass="68352">MLNRVLTNKYGFLVHLRRFVHLNDKSFDGASKLSSKKCHTHDVSICNASSILNDSDIDRINNLSFFNNISTTKETDTKEGALLNEKLANVIKLFGMDSENPEFLNYRFPRGLEKPYTDIQLNQLKKERLSVTQLCTTQNWCELRNFYDFYSQNWSNRLLNLKSQVQTGKRIHKSLEDETHPEFNQYNSFIHDFLSLTKLSMNIEDDMDALLDNWFNSISRLISLFTKGNGHAREIICHGFINFQDSKLVRSFPNNINDTKENVLISGIIDHLTLRSKHSHQVQKRSTHLDTKNQSWGSILAELLLDMENLKSNNEIVISDIKTRSIPKLPSIRSVIESSKLQTMYYKFFLFHLSQDMTQTYHSFLSNAQRRGLDLDAPINSTKVLTFILTNPLFANDVKSLLYGQPINHVSFDNDTGIKDCSIFDMTAFNDLLDRGPTSFILPTEQEEDDLEPVGRVSLHDYKDFFTKWKTPLTLKYFAARLSQIYYIVGKLVSNDLMIEYYYHNDNFHNILFPYDSLKLETHAHDSAMVWFGHRDMNPPEPTQKNFNTYCKFCDYRHVCSWKNKNELKLNDLGNELKKIILELSKN</sequence>
<dbReference type="GO" id="GO:0045145">
    <property type="term" value="F:single-stranded DNA 5'-3' DNA exonuclease activity"/>
    <property type="evidence" value="ECO:0007669"/>
    <property type="project" value="UniProtKB-UniRule"/>
</dbReference>
<evidence type="ECO:0000256" key="14">
    <source>
        <dbReference type="ARBA" id="ARBA00023014"/>
    </source>
</evidence>
<evidence type="ECO:0000256" key="11">
    <source>
        <dbReference type="ARBA" id="ARBA00022842"/>
    </source>
</evidence>
<keyword evidence="12" id="KW-0809">Transit peptide</keyword>
<dbReference type="EMBL" id="OX365758">
    <property type="protein sequence ID" value="CAI4037400.1"/>
    <property type="molecule type" value="Genomic_DNA"/>
</dbReference>
<dbReference type="GO" id="GO:0036297">
    <property type="term" value="P:interstrand cross-link repair"/>
    <property type="evidence" value="ECO:0007669"/>
    <property type="project" value="TreeGrafter"/>
</dbReference>
<dbReference type="RefSeq" id="XP_056080517.1">
    <property type="nucleotide sequence ID" value="XM_056224186.1"/>
</dbReference>
<dbReference type="Pfam" id="PF09810">
    <property type="entry name" value="Exo5"/>
    <property type="match status" value="1"/>
</dbReference>
<comment type="function">
    <text evidence="17 18">Single strand DNA specific 5' exonuclease involved in mitochondrial DNA replication and recombination. Releases dinucleotides as main products of catalysis. Has the capacity to slide across 5'double-stranded DNA or 5'RNA sequences and resumes cutting two nucleotides downstream of the double-stranded-to-single-stranded junction or RNA-to-DNA junction, respectively.</text>
</comment>
<evidence type="ECO:0000256" key="16">
    <source>
        <dbReference type="ARBA" id="ARBA00023128"/>
    </source>
</evidence>
<evidence type="ECO:0000313" key="20">
    <source>
        <dbReference type="Proteomes" id="UP001161438"/>
    </source>
</evidence>
<reference evidence="19" key="1">
    <citation type="submission" date="2022-10" db="EMBL/GenBank/DDBJ databases">
        <authorList>
            <person name="Byrne P K."/>
        </authorList>
    </citation>
    <scope>NUCLEOTIDE SEQUENCE</scope>
    <source>
        <strain evidence="19">IFO1815</strain>
    </source>
</reference>
<dbReference type="PANTHER" id="PTHR14464:SF4">
    <property type="entry name" value="EXONUCLEASE V"/>
    <property type="match status" value="1"/>
</dbReference>
<keyword evidence="6 18" id="KW-0004">4Fe-4S</keyword>
<keyword evidence="16 18" id="KW-0496">Mitochondrion</keyword>
<evidence type="ECO:0000256" key="17">
    <source>
        <dbReference type="ARBA" id="ARBA00024995"/>
    </source>
</evidence>
<evidence type="ECO:0000256" key="9">
    <source>
        <dbReference type="ARBA" id="ARBA00022801"/>
    </source>
</evidence>
<evidence type="ECO:0000256" key="2">
    <source>
        <dbReference type="ARBA" id="ARBA00004173"/>
    </source>
</evidence>
<evidence type="ECO:0000256" key="7">
    <source>
        <dbReference type="ARBA" id="ARBA00022722"/>
    </source>
</evidence>
<keyword evidence="20" id="KW-1185">Reference proteome</keyword>
<keyword evidence="9 18" id="KW-0378">Hydrolase</keyword>